<accession>A0A7J5ZA17</accession>
<name>A0A7J5ZA17_DISMA</name>
<feature type="region of interest" description="Disordered" evidence="1">
    <location>
        <begin position="221"/>
        <end position="246"/>
    </location>
</feature>
<proteinExistence type="predicted"/>
<feature type="compositionally biased region" description="Gly residues" evidence="1">
    <location>
        <begin position="19"/>
        <end position="29"/>
    </location>
</feature>
<organism evidence="2 3">
    <name type="scientific">Dissostichus mawsoni</name>
    <name type="common">Antarctic cod</name>
    <dbReference type="NCBI Taxonomy" id="36200"/>
    <lineage>
        <taxon>Eukaryota</taxon>
        <taxon>Metazoa</taxon>
        <taxon>Chordata</taxon>
        <taxon>Craniata</taxon>
        <taxon>Vertebrata</taxon>
        <taxon>Euteleostomi</taxon>
        <taxon>Actinopterygii</taxon>
        <taxon>Neopterygii</taxon>
        <taxon>Teleostei</taxon>
        <taxon>Neoteleostei</taxon>
        <taxon>Acanthomorphata</taxon>
        <taxon>Eupercaria</taxon>
        <taxon>Perciformes</taxon>
        <taxon>Notothenioidei</taxon>
        <taxon>Nototheniidae</taxon>
        <taxon>Dissostichus</taxon>
    </lineage>
</organism>
<comment type="caution">
    <text evidence="2">The sequence shown here is derived from an EMBL/GenBank/DDBJ whole genome shotgun (WGS) entry which is preliminary data.</text>
</comment>
<feature type="region of interest" description="Disordered" evidence="1">
    <location>
        <begin position="1"/>
        <end position="31"/>
    </location>
</feature>
<dbReference type="EMBL" id="JAAKFY010000004">
    <property type="protein sequence ID" value="KAF3858383.1"/>
    <property type="molecule type" value="Genomic_DNA"/>
</dbReference>
<protein>
    <submittedName>
        <fullName evidence="2">Uncharacterized protein</fullName>
    </submittedName>
</protein>
<sequence length="246" mass="27163">MLMRSPLSLGWSSDAGPQDVGGLGGGAGLEGEDTGEDGFACQRCVILRMLTMEEAAPRGRTRHQKQLDYLIKCVGGHFAYKGRKIMDTDSIRAKRIGRPAAHRFRAILDLQRDRGEETERRETRPNGAILRNVLSSVQVLPKAPTGRRHGETGVKQHFAEQTRPGECEHQRSTTWTFHSFSNVILASLSCSLCAVHSSHTHTDICQIGIYAHTHIHTQQGAASDPLLASSNAEGEKQDQFEQRGKR</sequence>
<feature type="compositionally biased region" description="Basic and acidic residues" evidence="1">
    <location>
        <begin position="233"/>
        <end position="246"/>
    </location>
</feature>
<dbReference type="Proteomes" id="UP000518266">
    <property type="component" value="Unassembled WGS sequence"/>
</dbReference>
<gene>
    <name evidence="2" type="ORF">F7725_011584</name>
</gene>
<reference evidence="2 3" key="1">
    <citation type="submission" date="2020-03" db="EMBL/GenBank/DDBJ databases">
        <title>Dissostichus mawsoni Genome sequencing and assembly.</title>
        <authorList>
            <person name="Park H."/>
        </authorList>
    </citation>
    <scope>NUCLEOTIDE SEQUENCE [LARGE SCALE GENOMIC DNA]</scope>
    <source>
        <strain evidence="2">DM0001</strain>
        <tissue evidence="2">Muscle</tissue>
    </source>
</reference>
<feature type="compositionally biased region" description="Basic and acidic residues" evidence="1">
    <location>
        <begin position="148"/>
        <end position="166"/>
    </location>
</feature>
<keyword evidence="3" id="KW-1185">Reference proteome</keyword>
<feature type="region of interest" description="Disordered" evidence="1">
    <location>
        <begin position="143"/>
        <end position="166"/>
    </location>
</feature>
<evidence type="ECO:0000313" key="3">
    <source>
        <dbReference type="Proteomes" id="UP000518266"/>
    </source>
</evidence>
<evidence type="ECO:0000256" key="1">
    <source>
        <dbReference type="SAM" id="MobiDB-lite"/>
    </source>
</evidence>
<evidence type="ECO:0000313" key="2">
    <source>
        <dbReference type="EMBL" id="KAF3858383.1"/>
    </source>
</evidence>
<dbReference type="AlphaFoldDB" id="A0A7J5ZA17"/>